<dbReference type="InterPro" id="IPR028987">
    <property type="entry name" value="ATP_synth_B-like_membr_sf"/>
</dbReference>
<keyword evidence="2 5" id="KW-0813">Transport</keyword>
<dbReference type="Gene3D" id="1.20.5.2950">
    <property type="match status" value="1"/>
</dbReference>
<dbReference type="GO" id="GO:0046961">
    <property type="term" value="F:proton-transporting ATPase activity, rotational mechanism"/>
    <property type="evidence" value="ECO:0007669"/>
    <property type="project" value="InterPro"/>
</dbReference>
<gene>
    <name evidence="7" type="ORF">Agabi119p4_6488</name>
</gene>
<dbReference type="PANTHER" id="PTHR12713:SF11">
    <property type="entry name" value="V-TYPE PROTON ATPASE SUBUNIT G"/>
    <property type="match status" value="1"/>
</dbReference>
<dbReference type="InterPro" id="IPR005124">
    <property type="entry name" value="V-ATPase_G"/>
</dbReference>
<evidence type="ECO:0000256" key="5">
    <source>
        <dbReference type="RuleBase" id="RU364019"/>
    </source>
</evidence>
<protein>
    <recommendedName>
        <fullName evidence="5">V-type proton ATPase subunit G</fullName>
    </recommendedName>
</protein>
<dbReference type="NCBIfam" id="TIGR01147">
    <property type="entry name" value="V_ATP_synt_G"/>
    <property type="match status" value="1"/>
</dbReference>
<accession>A0A8H7EZT8</accession>
<dbReference type="GO" id="GO:0016887">
    <property type="term" value="F:ATP hydrolysis activity"/>
    <property type="evidence" value="ECO:0007669"/>
    <property type="project" value="TreeGrafter"/>
</dbReference>
<keyword evidence="6" id="KW-0175">Coiled coil</keyword>
<evidence type="ECO:0000256" key="4">
    <source>
        <dbReference type="ARBA" id="ARBA00023065"/>
    </source>
</evidence>
<dbReference type="FunFam" id="1.20.5.2950:FF:000001">
    <property type="entry name" value="V-type proton ATPase subunit G"/>
    <property type="match status" value="1"/>
</dbReference>
<dbReference type="GO" id="GO:0000221">
    <property type="term" value="C:vacuolar proton-transporting V-type ATPase, V1 domain"/>
    <property type="evidence" value="ECO:0007669"/>
    <property type="project" value="TreeGrafter"/>
</dbReference>
<dbReference type="SUPFAM" id="SSF81573">
    <property type="entry name" value="F1F0 ATP synthase subunit B, membrane domain"/>
    <property type="match status" value="1"/>
</dbReference>
<evidence type="ECO:0000256" key="1">
    <source>
        <dbReference type="ARBA" id="ARBA00010066"/>
    </source>
</evidence>
<organism evidence="7 8">
    <name type="scientific">Agaricus bisporus var. burnettii</name>
    <dbReference type="NCBI Taxonomy" id="192524"/>
    <lineage>
        <taxon>Eukaryota</taxon>
        <taxon>Fungi</taxon>
        <taxon>Dikarya</taxon>
        <taxon>Basidiomycota</taxon>
        <taxon>Agaricomycotina</taxon>
        <taxon>Agaricomycetes</taxon>
        <taxon>Agaricomycetidae</taxon>
        <taxon>Agaricales</taxon>
        <taxon>Agaricineae</taxon>
        <taxon>Agaricaceae</taxon>
        <taxon>Agaricus</taxon>
    </lineage>
</organism>
<keyword evidence="4 5" id="KW-0406">Ion transport</keyword>
<feature type="coiled-coil region" evidence="6">
    <location>
        <begin position="30"/>
        <end position="57"/>
    </location>
</feature>
<name>A0A8H7EZT8_AGABI</name>
<comment type="caution">
    <text evidence="7">The sequence shown here is derived from an EMBL/GenBank/DDBJ whole genome shotgun (WGS) entry which is preliminary data.</text>
</comment>
<dbReference type="Pfam" id="PF03179">
    <property type="entry name" value="V-ATPase_G"/>
    <property type="match status" value="1"/>
</dbReference>
<evidence type="ECO:0000256" key="2">
    <source>
        <dbReference type="ARBA" id="ARBA00022448"/>
    </source>
</evidence>
<evidence type="ECO:0000313" key="8">
    <source>
        <dbReference type="Proteomes" id="UP000629468"/>
    </source>
</evidence>
<comment type="subunit">
    <text evidence="5">V-ATPase is a heteromultimeric enzyme made up of two complexes: the ATP-hydrolytic V1 complex and the proton translocation V0 complex.</text>
</comment>
<sequence length="165" mass="18844">MSTQQSQINTLLEAEKKAAKIVHEARQYRVQKLKDARTEAQKEIEEYKKAKESEFQAFNASYTGNTSTTQAAVDKETEVKLQEISDAYDKHKDVVIKHLLERVALAAMCCIQVRSLLIGCILLAIMSPHRQIYVTQWVPATCLTTRTFPNNMKARIINKEEITMI</sequence>
<proteinExistence type="inferred from homology"/>
<dbReference type="PANTHER" id="PTHR12713">
    <property type="entry name" value="VACUOLAR ATP SYNTHASE SUBUNIT G"/>
    <property type="match status" value="1"/>
</dbReference>
<evidence type="ECO:0000256" key="3">
    <source>
        <dbReference type="ARBA" id="ARBA00022781"/>
    </source>
</evidence>
<dbReference type="Proteomes" id="UP000629468">
    <property type="component" value="Unassembled WGS sequence"/>
</dbReference>
<dbReference type="EMBL" id="JABXXO010000009">
    <property type="protein sequence ID" value="KAF7770514.1"/>
    <property type="molecule type" value="Genomic_DNA"/>
</dbReference>
<reference evidence="7 8" key="1">
    <citation type="journal article" name="Sci. Rep.">
        <title>Telomere-to-telomere assembled and centromere annotated genomes of the two main subspecies of the button mushroom Agaricus bisporus reveal especially polymorphic chromosome ends.</title>
        <authorList>
            <person name="Sonnenberg A.S.M."/>
            <person name="Sedaghat-Telgerd N."/>
            <person name="Lavrijssen B."/>
            <person name="Ohm R.A."/>
            <person name="Hendrickx P.M."/>
            <person name="Scholtmeijer K."/>
            <person name="Baars J.J.P."/>
            <person name="van Peer A."/>
        </authorList>
    </citation>
    <scope>NUCLEOTIDE SEQUENCE [LARGE SCALE GENOMIC DNA]</scope>
    <source>
        <strain evidence="7 8">H119_p4</strain>
    </source>
</reference>
<keyword evidence="3 5" id="KW-0375">Hydrogen ion transport</keyword>
<comment type="similarity">
    <text evidence="1 5">Belongs to the V-ATPase G subunit family.</text>
</comment>
<comment type="function">
    <text evidence="5">Subunit of the V1 complex of vacuolar(H+)-ATPase (V-ATPase), a multisubunit enzyme composed of a peripheral complex (V1) that hydrolyzes ATP and a membrane integral complex (V0) that translocates protons. V-ATPase is responsible for acidifying and maintaining the pH of intracellular compartments and in some cell types, is targeted to the plasma membrane, where it is responsible for acidifying the extracellular environment.</text>
</comment>
<evidence type="ECO:0000313" key="7">
    <source>
        <dbReference type="EMBL" id="KAF7770514.1"/>
    </source>
</evidence>
<dbReference type="AlphaFoldDB" id="A0A8H7EZT8"/>
<evidence type="ECO:0000256" key="6">
    <source>
        <dbReference type="SAM" id="Coils"/>
    </source>
</evidence>